<sequence length="730" mass="80134">MAAPGDRLEPPPLPEYSCSYVVSRPVYNELAFQQQYEQRPKERKTLRENLAQGCSCSRKRTLRMVKTLLPILDWLPKYRIKEWLLSDIISGVSTGLVGTLQGMAYALLAAVPVGYGLYSAFFPILTYFIFGTSRHISVGPFPVVSLMVGSVVLSMAPDEHFLVSSSNGTALNTTIIDFAARDAARVLIASTLTLLVGIIQLIFGGLQIGFIVRYLADPLVGGFTTAAAFQVLVSQLKIVLNVSTKNYNGILSIIYTIAATAISYGVDLEKKYNAGIVKSIPSGFLPPAMPSVSLFPEMLTASFSISVVAYAIAVSVGKVYAIRHDYTIDGNQEFIAFGISNIFSGLFSCFVATTALSRTAVQESTGGKTQVAGIISAGVVMIAIVALGKLLEPLQKSVLAAVVIANLKGMFMQVCDVPHLWRQNKTDAAIWVFTCMASIILGLDLGLLAGLVFGFLTVVLRVQFPSWNSLGSIPSTDIYKSTKNYKNIEELEGVKILRFSSPIFYGNVDGLKKCIKSTVGFDAIRVYNKRLKALRKIQKLIKKGQLRATKNGIISGAGSSNNAFEPDEDIENPEEPDIPTKEIEIQVDWNSELPVKVNVPKVPIHSLVLDCGAVSFLDVVGVRSLRVIVKEFQRIDVNVYFASLQDHVIEKLEKCGFFNDNNIRKDIFFMTVHDAVLHLQNQVKSQEVQDSILETITLIQDCKDPLELMEAEMIEEQLDVQDEAIRRLAS</sequence>
<keyword evidence="4 7" id="KW-1133">Transmembrane helix</keyword>
<feature type="compositionally biased region" description="Acidic residues" evidence="6">
    <location>
        <begin position="565"/>
        <end position="576"/>
    </location>
</feature>
<feature type="transmembrane region" description="Helical" evidence="7">
    <location>
        <begin position="105"/>
        <end position="130"/>
    </location>
</feature>
<evidence type="ECO:0000259" key="8">
    <source>
        <dbReference type="PROSITE" id="PS50801"/>
    </source>
</evidence>
<dbReference type="InterPro" id="IPR011547">
    <property type="entry name" value="SLC26A/SulP_dom"/>
</dbReference>
<dbReference type="InterPro" id="IPR018045">
    <property type="entry name" value="S04_transporter_CS"/>
</dbReference>
<protein>
    <submittedName>
        <fullName evidence="9">Solute carrier family 26 member 4</fullName>
    </submittedName>
</protein>
<evidence type="ECO:0000256" key="2">
    <source>
        <dbReference type="ARBA" id="ARBA00022448"/>
    </source>
</evidence>
<dbReference type="GO" id="GO:0016020">
    <property type="term" value="C:membrane"/>
    <property type="evidence" value="ECO:0007669"/>
    <property type="project" value="UniProtKB-SubCell"/>
</dbReference>
<feature type="domain" description="STAS" evidence="8">
    <location>
        <begin position="484"/>
        <end position="679"/>
    </location>
</feature>
<feature type="transmembrane region" description="Helical" evidence="7">
    <location>
        <begin position="186"/>
        <end position="212"/>
    </location>
</feature>
<dbReference type="PANTHER" id="PTHR11814">
    <property type="entry name" value="SULFATE TRANSPORTER"/>
    <property type="match status" value="1"/>
</dbReference>
<gene>
    <name evidence="9" type="primary">SLC26A4</name>
</gene>
<evidence type="ECO:0000256" key="5">
    <source>
        <dbReference type="ARBA" id="ARBA00023136"/>
    </source>
</evidence>
<keyword evidence="2" id="KW-0813">Transport</keyword>
<feature type="transmembrane region" description="Helical" evidence="7">
    <location>
        <begin position="334"/>
        <end position="356"/>
    </location>
</feature>
<feature type="transmembrane region" description="Helical" evidence="7">
    <location>
        <begin position="371"/>
        <end position="391"/>
    </location>
</feature>
<evidence type="ECO:0000256" key="4">
    <source>
        <dbReference type="ARBA" id="ARBA00022989"/>
    </source>
</evidence>
<name>A0A4W2H5M3_BOBOX</name>
<evidence type="ECO:0000256" key="3">
    <source>
        <dbReference type="ARBA" id="ARBA00022692"/>
    </source>
</evidence>
<dbReference type="SUPFAM" id="SSF52091">
    <property type="entry name" value="SpoIIaa-like"/>
    <property type="match status" value="1"/>
</dbReference>
<dbReference type="Ensembl" id="ENSBIXT00005042601.1">
    <property type="protein sequence ID" value="ENSBIXP00005026386.1"/>
    <property type="gene ID" value="ENSBIXG00005004995.1"/>
</dbReference>
<accession>A0A4W2H5M3</accession>
<evidence type="ECO:0000256" key="1">
    <source>
        <dbReference type="ARBA" id="ARBA00004141"/>
    </source>
</evidence>
<dbReference type="GO" id="GO:0008271">
    <property type="term" value="F:secondary active sulfate transmembrane transporter activity"/>
    <property type="evidence" value="ECO:0007669"/>
    <property type="project" value="InterPro"/>
</dbReference>
<dbReference type="Pfam" id="PF00916">
    <property type="entry name" value="Sulfate_transp"/>
    <property type="match status" value="2"/>
</dbReference>
<dbReference type="GeneTree" id="ENSGT01150000286920"/>
<reference evidence="9 10" key="1">
    <citation type="submission" date="2018-11" db="EMBL/GenBank/DDBJ databases">
        <title>Haplotype-resolved cattle genomes.</title>
        <authorList>
            <person name="Low W.Y."/>
            <person name="Tearle R."/>
            <person name="Bickhart D.M."/>
            <person name="Rosen B.D."/>
            <person name="Koren S."/>
            <person name="Rhie A."/>
            <person name="Hiendleder S."/>
            <person name="Phillippy A.M."/>
            <person name="Smith T.P.L."/>
            <person name="Williams J.L."/>
        </authorList>
    </citation>
    <scope>NUCLEOTIDE SEQUENCE [LARGE SCALE GENOMIC DNA]</scope>
</reference>
<evidence type="ECO:0000313" key="10">
    <source>
        <dbReference type="Proteomes" id="UP000429181"/>
    </source>
</evidence>
<dbReference type="Proteomes" id="UP000429181">
    <property type="component" value="Chromosome 4"/>
</dbReference>
<dbReference type="AlphaFoldDB" id="A0A4W2H5M3"/>
<dbReference type="InterPro" id="IPR002645">
    <property type="entry name" value="STAS_dom"/>
</dbReference>
<dbReference type="PROSITE" id="PS50801">
    <property type="entry name" value="STAS"/>
    <property type="match status" value="1"/>
</dbReference>
<evidence type="ECO:0000256" key="7">
    <source>
        <dbReference type="SAM" id="Phobius"/>
    </source>
</evidence>
<proteinExistence type="predicted"/>
<feature type="transmembrane region" description="Helical" evidence="7">
    <location>
        <begin position="299"/>
        <end position="322"/>
    </location>
</feature>
<organism evidence="9 10">
    <name type="scientific">Bos indicus x Bos taurus</name>
    <name type="common">Hybrid cattle</name>
    <dbReference type="NCBI Taxonomy" id="30522"/>
    <lineage>
        <taxon>Eukaryota</taxon>
        <taxon>Metazoa</taxon>
        <taxon>Chordata</taxon>
        <taxon>Craniata</taxon>
        <taxon>Vertebrata</taxon>
        <taxon>Euteleostomi</taxon>
        <taxon>Mammalia</taxon>
        <taxon>Eutheria</taxon>
        <taxon>Laurasiatheria</taxon>
        <taxon>Artiodactyla</taxon>
        <taxon>Ruminantia</taxon>
        <taxon>Pecora</taxon>
        <taxon>Bovidae</taxon>
        <taxon>Bovinae</taxon>
        <taxon>Bos</taxon>
    </lineage>
</organism>
<keyword evidence="5 7" id="KW-0472">Membrane</keyword>
<dbReference type="InterPro" id="IPR036513">
    <property type="entry name" value="STAS_dom_sf"/>
</dbReference>
<dbReference type="InterPro" id="IPR001902">
    <property type="entry name" value="SLC26A/SulP_fam"/>
</dbReference>
<feature type="transmembrane region" description="Helical" evidence="7">
    <location>
        <begin position="218"/>
        <end position="240"/>
    </location>
</feature>
<dbReference type="Gene3D" id="3.30.750.24">
    <property type="entry name" value="STAS domain"/>
    <property type="match status" value="1"/>
</dbReference>
<feature type="transmembrane region" description="Helical" evidence="7">
    <location>
        <begin position="428"/>
        <end position="460"/>
    </location>
</feature>
<dbReference type="CDD" id="cd07042">
    <property type="entry name" value="STAS_SulP_like_sulfate_transporter"/>
    <property type="match status" value="1"/>
</dbReference>
<dbReference type="Pfam" id="PF01740">
    <property type="entry name" value="STAS"/>
    <property type="match status" value="1"/>
</dbReference>
<reference evidence="9" key="2">
    <citation type="submission" date="2025-08" db="UniProtKB">
        <authorList>
            <consortium name="Ensembl"/>
        </authorList>
    </citation>
    <scope>IDENTIFICATION</scope>
</reference>
<keyword evidence="3 7" id="KW-0812">Transmembrane</keyword>
<dbReference type="PROSITE" id="PS01130">
    <property type="entry name" value="SLC26A"/>
    <property type="match status" value="1"/>
</dbReference>
<evidence type="ECO:0000256" key="6">
    <source>
        <dbReference type="SAM" id="MobiDB-lite"/>
    </source>
</evidence>
<feature type="transmembrane region" description="Helical" evidence="7">
    <location>
        <begin position="247"/>
        <end position="266"/>
    </location>
</feature>
<feature type="region of interest" description="Disordered" evidence="6">
    <location>
        <begin position="557"/>
        <end position="576"/>
    </location>
</feature>
<evidence type="ECO:0000313" key="9">
    <source>
        <dbReference type="Ensembl" id="ENSBIXP00005026386.1"/>
    </source>
</evidence>
<comment type="subcellular location">
    <subcellularLocation>
        <location evidence="1">Membrane</location>
        <topology evidence="1">Multi-pass membrane protein</topology>
    </subcellularLocation>
</comment>